<dbReference type="Pfam" id="PF05641">
    <property type="entry name" value="Agenet"/>
    <property type="match status" value="1"/>
</dbReference>
<dbReference type="InterPro" id="IPR008395">
    <property type="entry name" value="Agenet-like_dom"/>
</dbReference>
<comment type="caution">
    <text evidence="2">The sequence shown here is derived from an EMBL/GenBank/DDBJ whole genome shotgun (WGS) entry which is preliminary data.</text>
</comment>
<dbReference type="PANTHER" id="PTHR31917:SF5">
    <property type="entry name" value="OS02G0204500 PROTEIN"/>
    <property type="match status" value="1"/>
</dbReference>
<organism evidence="2 3">
    <name type="scientific">Sesamum angolense</name>
    <dbReference type="NCBI Taxonomy" id="2727404"/>
    <lineage>
        <taxon>Eukaryota</taxon>
        <taxon>Viridiplantae</taxon>
        <taxon>Streptophyta</taxon>
        <taxon>Embryophyta</taxon>
        <taxon>Tracheophyta</taxon>
        <taxon>Spermatophyta</taxon>
        <taxon>Magnoliopsida</taxon>
        <taxon>eudicotyledons</taxon>
        <taxon>Gunneridae</taxon>
        <taxon>Pentapetalae</taxon>
        <taxon>asterids</taxon>
        <taxon>lamiids</taxon>
        <taxon>Lamiales</taxon>
        <taxon>Pedaliaceae</taxon>
        <taxon>Sesamum</taxon>
    </lineage>
</organism>
<protein>
    <recommendedName>
        <fullName evidence="1">Agenet-like domain-containing protein</fullName>
    </recommendedName>
</protein>
<name>A0AAE2BX91_9LAMI</name>
<evidence type="ECO:0000259" key="1">
    <source>
        <dbReference type="Pfam" id="PF05641"/>
    </source>
</evidence>
<dbReference type="EMBL" id="JACGWL010000006">
    <property type="protein sequence ID" value="KAK4401134.1"/>
    <property type="molecule type" value="Genomic_DNA"/>
</dbReference>
<dbReference type="AlphaFoldDB" id="A0AAE2BX91"/>
<accession>A0AAE2BX91</accession>
<gene>
    <name evidence="2" type="ORF">Sango_1219500</name>
</gene>
<dbReference type="PANTHER" id="PTHR31917">
    <property type="entry name" value="AGENET DOMAIN-CONTAINING PROTEIN-RELATED"/>
    <property type="match status" value="1"/>
</dbReference>
<dbReference type="Proteomes" id="UP001289374">
    <property type="component" value="Unassembled WGS sequence"/>
</dbReference>
<evidence type="ECO:0000313" key="2">
    <source>
        <dbReference type="EMBL" id="KAK4401134.1"/>
    </source>
</evidence>
<reference evidence="2" key="2">
    <citation type="journal article" date="2024" name="Plant">
        <title>Genomic evolution and insights into agronomic trait innovations of Sesamum species.</title>
        <authorList>
            <person name="Miao H."/>
            <person name="Wang L."/>
            <person name="Qu L."/>
            <person name="Liu H."/>
            <person name="Sun Y."/>
            <person name="Le M."/>
            <person name="Wang Q."/>
            <person name="Wei S."/>
            <person name="Zheng Y."/>
            <person name="Lin W."/>
            <person name="Duan Y."/>
            <person name="Cao H."/>
            <person name="Xiong S."/>
            <person name="Wang X."/>
            <person name="Wei L."/>
            <person name="Li C."/>
            <person name="Ma Q."/>
            <person name="Ju M."/>
            <person name="Zhao R."/>
            <person name="Li G."/>
            <person name="Mu C."/>
            <person name="Tian Q."/>
            <person name="Mei H."/>
            <person name="Zhang T."/>
            <person name="Gao T."/>
            <person name="Zhang H."/>
        </authorList>
    </citation>
    <scope>NUCLEOTIDE SEQUENCE</scope>
    <source>
        <strain evidence="2">K16</strain>
    </source>
</reference>
<feature type="domain" description="Agenet-like" evidence="1">
    <location>
        <begin position="6"/>
        <end position="63"/>
    </location>
</feature>
<proteinExistence type="predicted"/>
<sequence>MRFKKGDKVEVMGSKDVPVSWRAAEILSCICHTYRVQYDSYPGMASNQMVEMVPLKFLRPRPPLVKGVESCIAGDIVEVFYEYSWKIAAILKSSQAGDDVIPANHQHHIVCRDEFQAPHFNARAKSRPRKYLMNIQDNAATC</sequence>
<keyword evidence="3" id="KW-1185">Reference proteome</keyword>
<reference evidence="2" key="1">
    <citation type="submission" date="2020-06" db="EMBL/GenBank/DDBJ databases">
        <authorList>
            <person name="Li T."/>
            <person name="Hu X."/>
            <person name="Zhang T."/>
            <person name="Song X."/>
            <person name="Zhang H."/>
            <person name="Dai N."/>
            <person name="Sheng W."/>
            <person name="Hou X."/>
            <person name="Wei L."/>
        </authorList>
    </citation>
    <scope>NUCLEOTIDE SEQUENCE</scope>
    <source>
        <strain evidence="2">K16</strain>
        <tissue evidence="2">Leaf</tissue>
    </source>
</reference>
<evidence type="ECO:0000313" key="3">
    <source>
        <dbReference type="Proteomes" id="UP001289374"/>
    </source>
</evidence>